<dbReference type="OrthoDB" id="6575538at2759"/>
<reference evidence="1" key="2">
    <citation type="submission" date="2022-06" db="UniProtKB">
        <authorList>
            <consortium name="EnsemblMetazoa"/>
        </authorList>
    </citation>
    <scope>IDENTIFICATION</scope>
</reference>
<sequence length="537" mass="62300">MDSYTQDIMKQWGFSTEIITIFKDQEIDQVALLNLTETMIIELLPKIGQRSRFLKHLEDLKIQKNVSVDSKKKHHIIDWDNLEIELAPMDSFEDVNSTDNIVCDTIPDNCNTAVQEFKDHCVPTAECSYTTTKNNDNSLAQQIKTILSKYQDGEFVLDYYKLKSHFNEAMRNKLVSVIIKDQIRSQVILNRSRLIILAKGIEELFPSETEETYFIPYCKEGNIISPNRGKLYGKFCNIKKEISKISNVKKRHLSESDQEINLNHEDYKDSLTWLKNNIEPDITLHKLWKATASYRLKDTNNNMMNTYIALTKPTGHILIDIDFNYMYAGKQMSLFDKFPIFKEKLKIYLEIKQINISKNLIAKLTDPHRPGDDDIAVFEILPYLFPPVSIIVLKPPNNTRCTIRASKIEQAAAFISNVTNANELKKVQSDKINKAFSLGLTVQPFVVFVGESDLDENISNNPLSYYTVINNTYFKVETILKAFDVCFKSFHTLSLKYPFEAEQVWRFIQEYFYKIPDNRGEKKFLSVKTLIKDLDNM</sequence>
<dbReference type="InterPro" id="IPR013761">
    <property type="entry name" value="SAM/pointed_sf"/>
</dbReference>
<dbReference type="RefSeq" id="XP_029345824.1">
    <property type="nucleotide sequence ID" value="XM_029489964.1"/>
</dbReference>
<reference evidence="2" key="1">
    <citation type="submission" date="2010-06" db="EMBL/GenBank/DDBJ databases">
        <authorList>
            <person name="Jiang H."/>
            <person name="Abraham K."/>
            <person name="Ali S."/>
            <person name="Alsbrooks S.L."/>
            <person name="Anim B.N."/>
            <person name="Anosike U.S."/>
            <person name="Attaway T."/>
            <person name="Bandaranaike D.P."/>
            <person name="Battles P.K."/>
            <person name="Bell S.N."/>
            <person name="Bell A.V."/>
            <person name="Beltran B."/>
            <person name="Bickham C."/>
            <person name="Bustamante Y."/>
            <person name="Caleb T."/>
            <person name="Canada A."/>
            <person name="Cardenas V."/>
            <person name="Carter K."/>
            <person name="Chacko J."/>
            <person name="Chandrabose M.N."/>
            <person name="Chavez D."/>
            <person name="Chavez A."/>
            <person name="Chen L."/>
            <person name="Chu H.-S."/>
            <person name="Claassen K.J."/>
            <person name="Cockrell R."/>
            <person name="Collins M."/>
            <person name="Cooper J.A."/>
            <person name="Cree A."/>
            <person name="Curry S.M."/>
            <person name="Da Y."/>
            <person name="Dao M.D."/>
            <person name="Das B."/>
            <person name="Davila M.-L."/>
            <person name="Davy-Carroll L."/>
            <person name="Denson S."/>
            <person name="Dinh H."/>
            <person name="Ebong V.E."/>
            <person name="Edwards J.R."/>
            <person name="Egan A."/>
            <person name="El-Daye J."/>
            <person name="Escobedo L."/>
            <person name="Fernandez S."/>
            <person name="Fernando P.R."/>
            <person name="Flagg N."/>
            <person name="Forbes L.D."/>
            <person name="Fowler R.G."/>
            <person name="Fu Q."/>
            <person name="Gabisi R.A."/>
            <person name="Ganer J."/>
            <person name="Garbino Pronczuk A."/>
            <person name="Garcia R.M."/>
            <person name="Garner T."/>
            <person name="Garrett T.E."/>
            <person name="Gonzalez D.A."/>
            <person name="Hamid H."/>
            <person name="Hawkins E.S."/>
            <person name="Hirani K."/>
            <person name="Hogues M.E."/>
            <person name="Hollins B."/>
            <person name="Hsiao C.-H."/>
            <person name="Jabil R."/>
            <person name="James M.L."/>
            <person name="Jhangiani S.N."/>
            <person name="Johnson B."/>
            <person name="Johnson Q."/>
            <person name="Joshi V."/>
            <person name="Kalu J.B."/>
            <person name="Kam C."/>
            <person name="Kashfia A."/>
            <person name="Keebler J."/>
            <person name="Kisamo H."/>
            <person name="Kovar C.L."/>
            <person name="Lago L.A."/>
            <person name="Lai C.-Y."/>
            <person name="Laidlaw J."/>
            <person name="Lara F."/>
            <person name="Le T.-K."/>
            <person name="Lee S.L."/>
            <person name="Legall F.H."/>
            <person name="Lemon S.J."/>
            <person name="Lewis L.R."/>
            <person name="Li B."/>
            <person name="Liu Y."/>
            <person name="Liu Y.-S."/>
            <person name="Lopez J."/>
            <person name="Lozado R.J."/>
            <person name="Lu J."/>
            <person name="Madu R.C."/>
            <person name="Maheshwari M."/>
            <person name="Maheshwari R."/>
            <person name="Malloy K."/>
            <person name="Martinez E."/>
            <person name="Mathew T."/>
            <person name="Mercado I.C."/>
            <person name="Mercado C."/>
            <person name="Meyer B."/>
            <person name="Montgomery K."/>
            <person name="Morgan M.B."/>
            <person name="Munidasa M."/>
            <person name="Nazareth L.V."/>
            <person name="Nelson J."/>
            <person name="Ng B.M."/>
            <person name="Nguyen N.B."/>
            <person name="Nguyen P.Q."/>
            <person name="Nguyen T."/>
            <person name="Obregon M."/>
            <person name="Okwuonu G.O."/>
            <person name="Onwere C.G."/>
            <person name="Orozco G."/>
            <person name="Parra A."/>
            <person name="Patel S."/>
            <person name="Patil S."/>
            <person name="Perez A."/>
            <person name="Perez Y."/>
            <person name="Pham C."/>
            <person name="Primus E.L."/>
            <person name="Pu L.-L."/>
            <person name="Puazo M."/>
            <person name="Qin X."/>
            <person name="Quiroz J.B."/>
            <person name="Reese J."/>
            <person name="Richards S."/>
            <person name="Rives C.M."/>
            <person name="Robberts R."/>
            <person name="Ruiz S.J."/>
            <person name="Ruiz M.J."/>
            <person name="Santibanez J."/>
            <person name="Schneider B.W."/>
            <person name="Sisson I."/>
            <person name="Smith M."/>
            <person name="Sodergren E."/>
            <person name="Song X.-Z."/>
            <person name="Song B.B."/>
            <person name="Summersgill H."/>
            <person name="Thelus R."/>
            <person name="Thornton R.D."/>
            <person name="Trejos Z.Y."/>
            <person name="Usmani K."/>
            <person name="Vattathil S."/>
            <person name="Villasana D."/>
            <person name="Walker D.L."/>
            <person name="Wang S."/>
            <person name="Wang K."/>
            <person name="White C.S."/>
            <person name="Williams A.C."/>
            <person name="Williamson J."/>
            <person name="Wilson K."/>
            <person name="Woghiren I.O."/>
            <person name="Woodworth J.R."/>
            <person name="Worley K.C."/>
            <person name="Wright R.A."/>
            <person name="Wu W."/>
            <person name="Young L."/>
            <person name="Zhang L."/>
            <person name="Zhang J."/>
            <person name="Zhu Y."/>
            <person name="Muzny D.M."/>
            <person name="Weinstock G."/>
            <person name="Gibbs R.A."/>
        </authorList>
    </citation>
    <scope>NUCLEOTIDE SEQUENCE [LARGE SCALE GENOMIC DNA]</scope>
    <source>
        <strain evidence="2">LSR1</strain>
    </source>
</reference>
<organism evidence="1 2">
    <name type="scientific">Acyrthosiphon pisum</name>
    <name type="common">Pea aphid</name>
    <dbReference type="NCBI Taxonomy" id="7029"/>
    <lineage>
        <taxon>Eukaryota</taxon>
        <taxon>Metazoa</taxon>
        <taxon>Ecdysozoa</taxon>
        <taxon>Arthropoda</taxon>
        <taxon>Hexapoda</taxon>
        <taxon>Insecta</taxon>
        <taxon>Pterygota</taxon>
        <taxon>Neoptera</taxon>
        <taxon>Paraneoptera</taxon>
        <taxon>Hemiptera</taxon>
        <taxon>Sternorrhyncha</taxon>
        <taxon>Aphidomorpha</taxon>
        <taxon>Aphidoidea</taxon>
        <taxon>Aphididae</taxon>
        <taxon>Macrosiphini</taxon>
        <taxon>Acyrthosiphon</taxon>
    </lineage>
</organism>
<dbReference type="EnsemblMetazoa" id="XM_029489964.1">
    <property type="protein sequence ID" value="XP_029345824.1"/>
    <property type="gene ID" value="LOC100570840"/>
</dbReference>
<keyword evidence="2" id="KW-1185">Reference proteome</keyword>
<dbReference type="GeneID" id="100570840"/>
<name>A0A8R2NTX7_ACYPI</name>
<evidence type="ECO:0000313" key="2">
    <source>
        <dbReference type="Proteomes" id="UP000007819"/>
    </source>
</evidence>
<proteinExistence type="predicted"/>
<protein>
    <recommendedName>
        <fullName evidence="3">SAM domain-containing protein</fullName>
    </recommendedName>
</protein>
<accession>A0A8R2NTX7</accession>
<evidence type="ECO:0008006" key="3">
    <source>
        <dbReference type="Google" id="ProtNLM"/>
    </source>
</evidence>
<dbReference type="AlphaFoldDB" id="A0A8R2NTX7"/>
<dbReference type="Proteomes" id="UP000007819">
    <property type="component" value="Chromosome A2"/>
</dbReference>
<dbReference type="KEGG" id="api:100570840"/>
<dbReference type="Gene3D" id="1.10.150.50">
    <property type="entry name" value="Transcription Factor, Ets-1"/>
    <property type="match status" value="1"/>
</dbReference>
<evidence type="ECO:0000313" key="1">
    <source>
        <dbReference type="EnsemblMetazoa" id="XP_029345824.1"/>
    </source>
</evidence>